<keyword evidence="2" id="KW-0238">DNA-binding</keyword>
<feature type="domain" description="HTH CENPB-type" evidence="4">
    <location>
        <begin position="55"/>
        <end position="130"/>
    </location>
</feature>
<feature type="non-terminal residue" evidence="5">
    <location>
        <position position="1"/>
    </location>
</feature>
<dbReference type="Pfam" id="PF05225">
    <property type="entry name" value="HTH_psq"/>
    <property type="match status" value="1"/>
</dbReference>
<dbReference type="GO" id="GO:0003677">
    <property type="term" value="F:DNA binding"/>
    <property type="evidence" value="ECO:0007669"/>
    <property type="project" value="UniProtKB-KW"/>
</dbReference>
<comment type="caution">
    <text evidence="5">The sequence shown here is derived from an EMBL/GenBank/DDBJ whole genome shotgun (WGS) entry which is preliminary data.</text>
</comment>
<dbReference type="GO" id="GO:0005634">
    <property type="term" value="C:nucleus"/>
    <property type="evidence" value="ECO:0007669"/>
    <property type="project" value="UniProtKB-SubCell"/>
</dbReference>
<evidence type="ECO:0000313" key="5">
    <source>
        <dbReference type="EMBL" id="KAJ6648201.1"/>
    </source>
</evidence>
<reference evidence="5" key="1">
    <citation type="submission" date="2022-07" db="EMBL/GenBank/DDBJ databases">
        <authorList>
            <person name="Trinca V."/>
            <person name="Uliana J.V.C."/>
            <person name="Torres T.T."/>
            <person name="Ward R.J."/>
            <person name="Monesi N."/>
        </authorList>
    </citation>
    <scope>NUCLEOTIDE SEQUENCE</scope>
    <source>
        <strain evidence="5">HSMRA1968</strain>
        <tissue evidence="5">Whole embryos</tissue>
    </source>
</reference>
<dbReference type="SUPFAM" id="SSF46689">
    <property type="entry name" value="Homeodomain-like"/>
    <property type="match status" value="1"/>
</dbReference>
<dbReference type="EMBL" id="WJQU01000001">
    <property type="protein sequence ID" value="KAJ6648201.1"/>
    <property type="molecule type" value="Genomic_DNA"/>
</dbReference>
<evidence type="ECO:0000256" key="2">
    <source>
        <dbReference type="ARBA" id="ARBA00023125"/>
    </source>
</evidence>
<gene>
    <name evidence="5" type="ORF">Bhyg_03428</name>
</gene>
<organism evidence="5 6">
    <name type="scientific">Pseudolycoriella hygida</name>
    <dbReference type="NCBI Taxonomy" id="35572"/>
    <lineage>
        <taxon>Eukaryota</taxon>
        <taxon>Metazoa</taxon>
        <taxon>Ecdysozoa</taxon>
        <taxon>Arthropoda</taxon>
        <taxon>Hexapoda</taxon>
        <taxon>Insecta</taxon>
        <taxon>Pterygota</taxon>
        <taxon>Neoptera</taxon>
        <taxon>Endopterygota</taxon>
        <taxon>Diptera</taxon>
        <taxon>Nematocera</taxon>
        <taxon>Sciaroidea</taxon>
        <taxon>Sciaridae</taxon>
        <taxon>Pseudolycoriella</taxon>
    </lineage>
</organism>
<evidence type="ECO:0000256" key="3">
    <source>
        <dbReference type="ARBA" id="ARBA00023242"/>
    </source>
</evidence>
<name>A0A9Q0NEN1_9DIPT</name>
<protein>
    <recommendedName>
        <fullName evidence="4">HTH CENPB-type domain-containing protein</fullName>
    </recommendedName>
</protein>
<evidence type="ECO:0000313" key="6">
    <source>
        <dbReference type="Proteomes" id="UP001151699"/>
    </source>
</evidence>
<dbReference type="Gene3D" id="1.10.10.60">
    <property type="entry name" value="Homeodomain-like"/>
    <property type="match status" value="1"/>
</dbReference>
<dbReference type="PROSITE" id="PS51253">
    <property type="entry name" value="HTH_CENPB"/>
    <property type="match status" value="1"/>
</dbReference>
<proteinExistence type="predicted"/>
<evidence type="ECO:0000259" key="4">
    <source>
        <dbReference type="PROSITE" id="PS51253"/>
    </source>
</evidence>
<dbReference type="InterPro" id="IPR007889">
    <property type="entry name" value="HTH_Psq"/>
</dbReference>
<dbReference type="InterPro" id="IPR006600">
    <property type="entry name" value="HTH_CenpB_DNA-bd_dom"/>
</dbReference>
<keyword evidence="3" id="KW-0539">Nucleus</keyword>
<comment type="subcellular location">
    <subcellularLocation>
        <location evidence="1">Nucleus</location>
    </subcellularLocation>
</comment>
<dbReference type="OrthoDB" id="7763547at2759"/>
<accession>A0A9Q0NEN1</accession>
<dbReference type="Proteomes" id="UP001151699">
    <property type="component" value="Chromosome A"/>
</dbReference>
<dbReference type="Pfam" id="PF03221">
    <property type="entry name" value="HTH_Tnp_Tc5"/>
    <property type="match status" value="1"/>
</dbReference>
<dbReference type="InterPro" id="IPR009057">
    <property type="entry name" value="Homeodomain-like_sf"/>
</dbReference>
<keyword evidence="6" id="KW-1185">Reference proteome</keyword>
<sequence>IVSKRGRYSEKYTQDNLREAVEKIRSNEMSYGAASQIYNIPKTNLHNKLKKPKNLPKGSTTVLSKEQESELADWILLHADFGDPRTKQDIILAAAEIAQLDSSTSGFKNGIPTSGWIRGFMTRHPLCRYKTPQSISKASAINTRDDFAGLWRNIYKYFEKTDQLDLLNRPELWWNADETCFEKDKVPRKVVARRGAKRVSRREMGPPKANTTVTYAFSAAGDYVEPLITLKDSVSTEAEIAFTLGALGANYGLNQTDSGWTKESFYYFVTIHLQNQWELKNIPKPRILVIDGYRAPKVSFG</sequence>
<evidence type="ECO:0000256" key="1">
    <source>
        <dbReference type="ARBA" id="ARBA00004123"/>
    </source>
</evidence>
<dbReference type="AlphaFoldDB" id="A0A9Q0NEN1"/>